<dbReference type="AlphaFoldDB" id="A0A099KM68"/>
<comment type="caution">
    <text evidence="2">The sequence shown here is derived from an EMBL/GenBank/DDBJ whole genome shotgun (WGS) entry which is preliminary data.</text>
</comment>
<keyword evidence="1" id="KW-0732">Signal</keyword>
<proteinExistence type="predicted"/>
<evidence type="ECO:0000313" key="2">
    <source>
        <dbReference type="EMBL" id="KGJ91340.1"/>
    </source>
</evidence>
<evidence type="ECO:0000313" key="3">
    <source>
        <dbReference type="Proteomes" id="UP000029843"/>
    </source>
</evidence>
<gene>
    <name evidence="2" type="ORF">ND2E_3205</name>
</gene>
<name>A0A099KM68_COLPS</name>
<organism evidence="2 3">
    <name type="scientific">Colwellia psychrerythraea</name>
    <name type="common">Vibrio psychroerythus</name>
    <dbReference type="NCBI Taxonomy" id="28229"/>
    <lineage>
        <taxon>Bacteria</taxon>
        <taxon>Pseudomonadati</taxon>
        <taxon>Pseudomonadota</taxon>
        <taxon>Gammaproteobacteria</taxon>
        <taxon>Alteromonadales</taxon>
        <taxon>Colwelliaceae</taxon>
        <taxon>Colwellia</taxon>
    </lineage>
</organism>
<dbReference type="Proteomes" id="UP000029843">
    <property type="component" value="Unassembled WGS sequence"/>
</dbReference>
<feature type="signal peptide" evidence="1">
    <location>
        <begin position="1"/>
        <end position="25"/>
    </location>
</feature>
<accession>A0A099KM68</accession>
<reference evidence="2 3" key="1">
    <citation type="submission" date="2014-08" db="EMBL/GenBank/DDBJ databases">
        <title>Genomic and Phenotypic Diversity of Colwellia psychrerythraea strains from Disparate Marine Basins.</title>
        <authorList>
            <person name="Techtmann S.M."/>
            <person name="Stelling S.C."/>
            <person name="Utturkar S.M."/>
            <person name="Alshibli N."/>
            <person name="Harris A."/>
            <person name="Brown S.D."/>
            <person name="Hazen T.C."/>
        </authorList>
    </citation>
    <scope>NUCLEOTIDE SEQUENCE [LARGE SCALE GENOMIC DNA]</scope>
    <source>
        <strain evidence="2 3">ND2E</strain>
    </source>
</reference>
<protein>
    <recommendedName>
        <fullName evidence="4">Lipoprotein</fullName>
    </recommendedName>
</protein>
<dbReference type="PATRIC" id="fig|28229.4.peg.2254"/>
<feature type="chain" id="PRO_5001949167" description="Lipoprotein" evidence="1">
    <location>
        <begin position="26"/>
        <end position="134"/>
    </location>
</feature>
<dbReference type="OrthoDB" id="6227851at2"/>
<dbReference type="RefSeq" id="WP_033093972.1">
    <property type="nucleotide sequence ID" value="NZ_JQED01000029.1"/>
</dbReference>
<evidence type="ECO:0000256" key="1">
    <source>
        <dbReference type="SAM" id="SignalP"/>
    </source>
</evidence>
<dbReference type="PROSITE" id="PS51257">
    <property type="entry name" value="PROKAR_LIPOPROTEIN"/>
    <property type="match status" value="1"/>
</dbReference>
<evidence type="ECO:0008006" key="4">
    <source>
        <dbReference type="Google" id="ProtNLM"/>
    </source>
</evidence>
<sequence length="134" mass="14924" precursor="true">MTVSKIAVSLLFCLLLGACSNSMQGKFNTENDHYFANEFSHNEFTNYQKDSIKKPASTDQQLLLLLLNRPMPEDQRMMLAFAQRQANYFPDSSPIGVQIKGEKESQASNIRAISPYAQAIAQDSNSVSISAMPK</sequence>
<dbReference type="EMBL" id="JQED01000029">
    <property type="protein sequence ID" value="KGJ91340.1"/>
    <property type="molecule type" value="Genomic_DNA"/>
</dbReference>